<dbReference type="EMBL" id="NGJX01000004">
    <property type="protein sequence ID" value="RSU02833.1"/>
    <property type="molecule type" value="Genomic_DNA"/>
</dbReference>
<dbReference type="PROSITE" id="PS51736">
    <property type="entry name" value="RECOMBINASES_3"/>
    <property type="match status" value="1"/>
</dbReference>
<organism evidence="1 2">
    <name type="scientific">Vagococcus fluvialis</name>
    <dbReference type="NCBI Taxonomy" id="2738"/>
    <lineage>
        <taxon>Bacteria</taxon>
        <taxon>Bacillati</taxon>
        <taxon>Bacillota</taxon>
        <taxon>Bacilli</taxon>
        <taxon>Lactobacillales</taxon>
        <taxon>Enterococcaceae</taxon>
        <taxon>Vagococcus</taxon>
    </lineage>
</organism>
<dbReference type="OrthoDB" id="9811097at2"/>
<dbReference type="Pfam" id="PF07508">
    <property type="entry name" value="Recombinase"/>
    <property type="match status" value="1"/>
</dbReference>
<keyword evidence="2" id="KW-1185">Reference proteome</keyword>
<reference evidence="1 2" key="1">
    <citation type="submission" date="2017-05" db="EMBL/GenBank/DDBJ databases">
        <title>Vagococcus spp. assemblies.</title>
        <authorList>
            <person name="Gulvik C.A."/>
        </authorList>
    </citation>
    <scope>NUCLEOTIDE SEQUENCE [LARGE SCALE GENOMIC DNA]</scope>
    <source>
        <strain evidence="1 2">NCFB 2497</strain>
    </source>
</reference>
<dbReference type="InterPro" id="IPR006119">
    <property type="entry name" value="Resolv_N"/>
</dbReference>
<dbReference type="Pfam" id="PF00239">
    <property type="entry name" value="Resolvase"/>
    <property type="match status" value="1"/>
</dbReference>
<dbReference type="InterPro" id="IPR011109">
    <property type="entry name" value="DNA_bind_recombinase_dom"/>
</dbReference>
<dbReference type="InterPro" id="IPR050639">
    <property type="entry name" value="SSR_resolvase"/>
</dbReference>
<dbReference type="InterPro" id="IPR036162">
    <property type="entry name" value="Resolvase-like_N_sf"/>
</dbReference>
<dbReference type="GO" id="GO:0003677">
    <property type="term" value="F:DNA binding"/>
    <property type="evidence" value="ECO:0007669"/>
    <property type="project" value="InterPro"/>
</dbReference>
<protein>
    <submittedName>
        <fullName evidence="1">Recombinase family protein</fullName>
    </submittedName>
</protein>
<dbReference type="CDD" id="cd00338">
    <property type="entry name" value="Ser_Recombinase"/>
    <property type="match status" value="1"/>
</dbReference>
<dbReference type="PANTHER" id="PTHR30461">
    <property type="entry name" value="DNA-INVERTASE FROM LAMBDOID PROPHAGE"/>
    <property type="match status" value="1"/>
</dbReference>
<evidence type="ECO:0000313" key="1">
    <source>
        <dbReference type="EMBL" id="RSU02833.1"/>
    </source>
</evidence>
<accession>A0A369AXX0</accession>
<dbReference type="PANTHER" id="PTHR30461:SF23">
    <property type="entry name" value="DNA RECOMBINASE-RELATED"/>
    <property type="match status" value="1"/>
</dbReference>
<proteinExistence type="predicted"/>
<dbReference type="SMART" id="SM00857">
    <property type="entry name" value="Resolvase"/>
    <property type="match status" value="1"/>
</dbReference>
<dbReference type="PROSITE" id="PS51737">
    <property type="entry name" value="RECOMBINASE_DNA_BIND"/>
    <property type="match status" value="1"/>
</dbReference>
<gene>
    <name evidence="1" type="ORF">CBF32_06085</name>
</gene>
<dbReference type="InterPro" id="IPR038109">
    <property type="entry name" value="DNA_bind_recomb_sf"/>
</dbReference>
<dbReference type="Gene3D" id="3.40.50.1390">
    <property type="entry name" value="Resolvase, N-terminal catalytic domain"/>
    <property type="match status" value="1"/>
</dbReference>
<dbReference type="Gene3D" id="3.90.1750.20">
    <property type="entry name" value="Putative Large Serine Recombinase, Chain B, Domain 2"/>
    <property type="match status" value="1"/>
</dbReference>
<dbReference type="SUPFAM" id="SSF53041">
    <property type="entry name" value="Resolvase-like"/>
    <property type="match status" value="1"/>
</dbReference>
<comment type="caution">
    <text evidence="1">The sequence shown here is derived from an EMBL/GenBank/DDBJ whole genome shotgun (WGS) entry which is preliminary data.</text>
</comment>
<dbReference type="AlphaFoldDB" id="A0A369AXX0"/>
<name>A0A369AXX0_9ENTE</name>
<evidence type="ECO:0000313" key="2">
    <source>
        <dbReference type="Proteomes" id="UP000288197"/>
    </source>
</evidence>
<dbReference type="Proteomes" id="UP000288197">
    <property type="component" value="Unassembled WGS sequence"/>
</dbReference>
<sequence>MNKNQSNLGKEKQVTRKQKEIKELFENNRIVEVIPSRIKNKDNKKRKTRVAAYCRVSTYAEAQSGSYELQVQSYQEKIKNNNEWELVDIYADQGASGTSMKKRINFNRMLDDCRNGKIDLILVKSMSRFSRNTLDFISVYRELKNLNNPVGIFIEDLNLNTLDSSGETILVMFSTVAQAESEQKSEAIKWSIIERFKKGLPIIPTHNLLGFTKDRFGRIQIDNNEAEVIKFIYQNFLNGVRAKEIAQMLMDNDIPTAIGNQKWTSSSIYRILRNEKYCGDVLMQKTYTVDCFSHKIKKNKGEKPQYLLRNGIPEIICKTDWNEVQRLLKNPSKGINRQFEKIEKPKKYVMKIKTGIFKGFIILDKDWTQLELENILLKGEEDND</sequence>
<dbReference type="GO" id="GO:0000150">
    <property type="term" value="F:DNA strand exchange activity"/>
    <property type="evidence" value="ECO:0007669"/>
    <property type="project" value="InterPro"/>
</dbReference>